<dbReference type="Pfam" id="PF12728">
    <property type="entry name" value="HTH_17"/>
    <property type="match status" value="1"/>
</dbReference>
<evidence type="ECO:0000259" key="1">
    <source>
        <dbReference type="Pfam" id="PF12728"/>
    </source>
</evidence>
<dbReference type="OrthoDB" id="24395at10239"/>
<dbReference type="KEGG" id="vg:26625533"/>
<feature type="domain" description="Helix-turn-helix" evidence="1">
    <location>
        <begin position="8"/>
        <end position="54"/>
    </location>
</feature>
<dbReference type="SUPFAM" id="SSF46955">
    <property type="entry name" value="Putative DNA-binding domain"/>
    <property type="match status" value="1"/>
</dbReference>
<dbReference type="NCBIfam" id="TIGR01764">
    <property type="entry name" value="excise"/>
    <property type="match status" value="1"/>
</dbReference>
<dbReference type="InterPro" id="IPR010093">
    <property type="entry name" value="SinI_DNA-bd"/>
</dbReference>
<dbReference type="RefSeq" id="YP_009198463.1">
    <property type="nucleotide sequence ID" value="NC_028798.1"/>
</dbReference>
<dbReference type="InterPro" id="IPR009061">
    <property type="entry name" value="DNA-bd_dom_put_sf"/>
</dbReference>
<organism evidence="2 3">
    <name type="scientific">Mycobacterium phage MarQuardt</name>
    <dbReference type="NCBI Taxonomy" id="1527516"/>
    <lineage>
        <taxon>Viruses</taxon>
        <taxon>Duplodnaviria</taxon>
        <taxon>Heunggongvirae</taxon>
        <taxon>Uroviricota</taxon>
        <taxon>Caudoviricetes</taxon>
        <taxon>Microwolfvirus</taxon>
        <taxon>Microwolfvirus JHC117</taxon>
    </lineage>
</organism>
<gene>
    <name evidence="2" type="ORF">PBI_MARQUARDT_38</name>
</gene>
<dbReference type="Gene3D" id="1.10.1660.10">
    <property type="match status" value="1"/>
</dbReference>
<dbReference type="EMBL" id="KM233454">
    <property type="protein sequence ID" value="AIM51088.1"/>
    <property type="molecule type" value="Genomic_DNA"/>
</dbReference>
<accession>A0A088FRR0</accession>
<name>A0A088FRR0_9CAUD</name>
<evidence type="ECO:0000313" key="3">
    <source>
        <dbReference type="Proteomes" id="UP000029346"/>
    </source>
</evidence>
<dbReference type="GO" id="GO:0003677">
    <property type="term" value="F:DNA binding"/>
    <property type="evidence" value="ECO:0007669"/>
    <property type="project" value="InterPro"/>
</dbReference>
<proteinExistence type="predicted"/>
<dbReference type="Proteomes" id="UP000029346">
    <property type="component" value="Segment"/>
</dbReference>
<reference evidence="2 3" key="1">
    <citation type="submission" date="2014-07" db="EMBL/GenBank/DDBJ databases">
        <authorList>
            <person name="Barna A.M."/>
            <person name="Butterbrodt E.W."/>
            <person name="Cole K.D."/>
            <person name="Kelling B.L."/>
            <person name="Kponou M.-M.Y."/>
            <person name="Mack M.A."/>
            <person name="Mohn T.C."/>
            <person name="Neisius C."/>
            <person name="Nolting E.C."/>
            <person name="Pumper S.J."/>
            <person name="Schmidt M.E."/>
            <person name="Sirek E."/>
            <person name="Sorge E.L."/>
            <person name="Wilson R.K."/>
            <person name="Bonilla J.A."/>
            <person name="Klyczek K."/>
            <person name="Mogen K.L."/>
            <person name="Serrano M.G."/>
            <person name="Buck G."/>
            <person name="Lee V."/>
            <person name="Wang Y."/>
            <person name="Carvalho R."/>
            <person name="Voegtly L."/>
            <person name="Shi R."/>
            <person name="Duckworth R."/>
            <person name="Johnson A."/>
            <person name="Loviza R."/>
            <person name="Walstead R."/>
            <person name="Shah Z."/>
            <person name="Kiflezghi M."/>
            <person name="Wade K."/>
            <person name="Anders K.R."/>
            <person name="Braun M.A."/>
            <person name="Delesalle V.A."/>
            <person name="Hughes L.E."/>
            <person name="Ware V.C."/>
            <person name="Bradley K.W."/>
            <person name="Barker L.P."/>
            <person name="Asai D.J."/>
            <person name="Bowman C.A."/>
            <person name="Russell D.A."/>
            <person name="Pope W.H."/>
            <person name="Jacobs-Sera D."/>
            <person name="Hendrix R.W."/>
            <person name="Hatfull G.F."/>
        </authorList>
    </citation>
    <scope>NUCLEOTIDE SEQUENCE [LARGE SCALE GENOMIC DNA]</scope>
</reference>
<dbReference type="InterPro" id="IPR041657">
    <property type="entry name" value="HTH_17"/>
</dbReference>
<sequence length="60" mass="6788">MELPLRASIQQVADHLGVSTRTVRNYIADGRLKAIRLGPRLIRVERSSVEELMRPIGNYA</sequence>
<protein>
    <submittedName>
        <fullName evidence="2">HTH DNA binding protein</fullName>
    </submittedName>
</protein>
<dbReference type="GeneID" id="26625533"/>
<evidence type="ECO:0000313" key="2">
    <source>
        <dbReference type="EMBL" id="AIM51088.1"/>
    </source>
</evidence>